<keyword evidence="2" id="KW-1185">Reference proteome</keyword>
<dbReference type="EMBL" id="JACT01000005">
    <property type="protein sequence ID" value="KMS53377.1"/>
    <property type="molecule type" value="Genomic_DNA"/>
</dbReference>
<comment type="caution">
    <text evidence="1">The sequence shown here is derived from an EMBL/GenBank/DDBJ whole genome shotgun (WGS) entry which is preliminary data.</text>
</comment>
<evidence type="ECO:0000313" key="2">
    <source>
        <dbReference type="Proteomes" id="UP000052232"/>
    </source>
</evidence>
<dbReference type="STRING" id="1420583.V473_19775"/>
<dbReference type="PATRIC" id="fig|1420583.3.peg.3757"/>
<evidence type="ECO:0000313" key="1">
    <source>
        <dbReference type="EMBL" id="KMS53377.1"/>
    </source>
</evidence>
<dbReference type="Proteomes" id="UP000052232">
    <property type="component" value="Unassembled WGS sequence"/>
</dbReference>
<sequence length="48" mass="5286">MFPRLPPLTLSGAIKAGTRYTMVGRLQSAGDKANNQPSSMWLFSYDPL</sequence>
<dbReference type="AlphaFoldDB" id="A0A0J7XNW9"/>
<proteinExistence type="predicted"/>
<protein>
    <submittedName>
        <fullName evidence="1">Uncharacterized protein</fullName>
    </submittedName>
</protein>
<gene>
    <name evidence="1" type="ORF">V473_19775</name>
</gene>
<reference evidence="1 2" key="1">
    <citation type="journal article" date="2015" name="G3 (Bethesda)">
        <title>Insights into Ongoing Evolution of the Hexachlorocyclohexane Catabolic Pathway from Comparative Genomics of Ten Sphingomonadaceae Strains.</title>
        <authorList>
            <person name="Pearce S.L."/>
            <person name="Oakeshott J.G."/>
            <person name="Pandey G."/>
        </authorList>
    </citation>
    <scope>NUCLEOTIDE SEQUENCE [LARGE SCALE GENOMIC DNA]</scope>
    <source>
        <strain evidence="1 2">LL01</strain>
    </source>
</reference>
<accession>A0A0J7XNW9</accession>
<organism evidence="1 2">
    <name type="scientific">Sphingobium cupriresistens LL01</name>
    <dbReference type="NCBI Taxonomy" id="1420583"/>
    <lineage>
        <taxon>Bacteria</taxon>
        <taxon>Pseudomonadati</taxon>
        <taxon>Pseudomonadota</taxon>
        <taxon>Alphaproteobacteria</taxon>
        <taxon>Sphingomonadales</taxon>
        <taxon>Sphingomonadaceae</taxon>
        <taxon>Sphingobium</taxon>
    </lineage>
</organism>
<name>A0A0J7XNW9_9SPHN</name>